<dbReference type="GO" id="GO:0031177">
    <property type="term" value="F:phosphopantetheine binding"/>
    <property type="evidence" value="ECO:0007669"/>
    <property type="project" value="InterPro"/>
</dbReference>
<accession>F8P000</accession>
<dbReference type="InterPro" id="IPR051414">
    <property type="entry name" value="Adenylate-forming_Reductase"/>
</dbReference>
<dbReference type="Pfam" id="PF00501">
    <property type="entry name" value="AMP-binding"/>
    <property type="match status" value="1"/>
</dbReference>
<dbReference type="Pfam" id="PF23562">
    <property type="entry name" value="AMP-binding_C_3"/>
    <property type="match status" value="1"/>
</dbReference>
<dbReference type="GeneID" id="18815080"/>
<proteinExistence type="predicted"/>
<dbReference type="EMBL" id="GL945435">
    <property type="protein sequence ID" value="EGO23427.1"/>
    <property type="molecule type" value="Genomic_DNA"/>
</dbReference>
<keyword evidence="1" id="KW-0596">Phosphopantetheine</keyword>
<dbReference type="KEGG" id="sla:SERLADRAFT_438737"/>
<evidence type="ECO:0000313" key="4">
    <source>
        <dbReference type="EMBL" id="EGO23427.1"/>
    </source>
</evidence>
<dbReference type="Gene3D" id="3.40.50.720">
    <property type="entry name" value="NAD(P)-binding Rossmann-like Domain"/>
    <property type="match status" value="1"/>
</dbReference>
<evidence type="ECO:0000259" key="3">
    <source>
        <dbReference type="SMART" id="SM00823"/>
    </source>
</evidence>
<dbReference type="InterPro" id="IPR020806">
    <property type="entry name" value="PKS_PP-bd"/>
</dbReference>
<dbReference type="HOGENOM" id="CLU_002220_1_0_1"/>
<dbReference type="PANTHER" id="PTHR43439:SF2">
    <property type="entry name" value="ENZYME, PUTATIVE (JCVI)-RELATED"/>
    <property type="match status" value="1"/>
</dbReference>
<dbReference type="InterPro" id="IPR036736">
    <property type="entry name" value="ACP-like_sf"/>
</dbReference>
<dbReference type="SUPFAM" id="SSF56801">
    <property type="entry name" value="Acetyl-CoA synthetase-like"/>
    <property type="match status" value="1"/>
</dbReference>
<organism>
    <name type="scientific">Serpula lacrymans var. lacrymans (strain S7.9)</name>
    <name type="common">Dry rot fungus</name>
    <dbReference type="NCBI Taxonomy" id="578457"/>
    <lineage>
        <taxon>Eukaryota</taxon>
        <taxon>Fungi</taxon>
        <taxon>Dikarya</taxon>
        <taxon>Basidiomycota</taxon>
        <taxon>Agaricomycotina</taxon>
        <taxon>Agaricomycetes</taxon>
        <taxon>Agaricomycetidae</taxon>
        <taxon>Boletales</taxon>
        <taxon>Coniophorineae</taxon>
        <taxon>Serpulaceae</taxon>
        <taxon>Serpula</taxon>
    </lineage>
</organism>
<dbReference type="SUPFAM" id="SSF47336">
    <property type="entry name" value="ACP-like"/>
    <property type="match status" value="1"/>
</dbReference>
<protein>
    <recommendedName>
        <fullName evidence="3">Polyketide synthase-like phosphopantetheine-binding domain-containing protein</fullName>
    </recommendedName>
</protein>
<dbReference type="InterPro" id="IPR000873">
    <property type="entry name" value="AMP-dep_synth/lig_dom"/>
</dbReference>
<dbReference type="InterPro" id="IPR013120">
    <property type="entry name" value="FAR_NAD-bd"/>
</dbReference>
<dbReference type="InterPro" id="IPR036291">
    <property type="entry name" value="NAD(P)-bd_dom_sf"/>
</dbReference>
<feature type="domain" description="Polyketide synthase-like phosphopantetheine-binding" evidence="3">
    <location>
        <begin position="593"/>
        <end position="668"/>
    </location>
</feature>
<dbReference type="InterPro" id="IPR042099">
    <property type="entry name" value="ANL_N_sf"/>
</dbReference>
<dbReference type="Gene3D" id="3.40.50.12780">
    <property type="entry name" value="N-terminal domain of ligase-like"/>
    <property type="match status" value="1"/>
</dbReference>
<sequence>MNIHDHLYLPIPDHPKTQCLDSKTFVTPVLNGSLTIPEIYDEHLRNSSEHPLFIYPRSADGTLRTILWPEAVYAIRRAGLLTLSRIKASQDSVPPSYNPTVAILASSDHISFFAVIMGMIYVGCPVFPISPRNSSQAVAHLLRTSGATHLYVGVEQIFQDTAAAAMELLRESESVEPQIHPMPIFEELFNDENQAEVLSLRASKSPLEAPALILHSSGSTAFPKLIVWTHYHLIHLANIPHYGERDLTGIRNAAPSMPMFHAMGAYQVVWTAATGMILSVFEPKSPATVPTADNAFKHAIDTNSDIIFCVPSFVEAWYENPDYVRQLPKLKGIFFGGAPMNQEIGDALSKIGAPLFSLYGSSEISIIGVFLPKTRCPDWQYFRLSNIVKPEFIPSGEGTSELIIHPHPTHVPTVFNIKRGEADAYYTSDLLTPHPTLPGYWKVYGRADDQIMHSTAEKTNPGPLEKILVKDLHVRHAIMFGRGRFHAGLLIEPRDEHKFDISDTEKLADFRNKIWPTVEIMNDFAPKHSRIFKEMIIVASPSKPFVYTAKHTLRRAFIIDEYEPEIEALYEAVAESTRADIPPPSAGDLSSILDFVRTIITKTLGKLVDDDVNIFEHGADSLQATWIRNTIFHALRTSAQVDTRNFSSNLVYQYPSIRALASFMHDQLSSTPSASNDKTDAKCQDMLQMAEKYSQAFSRHVPSIELPETEAVLVTGTTGGVGAYLLGELLNSAKIARVYAINRKHSSGNPLLDRQKLVLGQVGLDPALASHPKLVLLEADVSEPEFGLGTEKVDEMRTSVTHIIHNAWPVDFNLTLNTFDPQVKGVRNLIDFALSSPLPTPPRLAYISSGGILQGLETGEAKELPVDCTSAVGSGYSESKWVSEKVLTNAAAETSLRPIIIRLGQISGGVNGFWKEKEWLPSMIRSSIYLKCLPVLDQSVAWLPMDTAAKAVVEMRDSNTTFVHVAHPKETPWSTIFAQFSTSLDLPLVPYKKWLECSEDASLRSGGADARENPASVILDFFRAGAMGLRRMSMEEAKKASPTLGDTTIRPLGASDVDLWLSYWRKSGFISNQV</sequence>
<name>F8P000_SERL9</name>
<dbReference type="SUPFAM" id="SSF51735">
    <property type="entry name" value="NAD(P)-binding Rossmann-fold domains"/>
    <property type="match status" value="1"/>
</dbReference>
<dbReference type="RefSeq" id="XP_007319189.1">
    <property type="nucleotide sequence ID" value="XM_007319127.1"/>
</dbReference>
<evidence type="ECO:0000256" key="1">
    <source>
        <dbReference type="ARBA" id="ARBA00022450"/>
    </source>
</evidence>
<dbReference type="Proteomes" id="UP000008064">
    <property type="component" value="Unassembled WGS sequence"/>
</dbReference>
<dbReference type="SMART" id="SM00823">
    <property type="entry name" value="PKS_PP"/>
    <property type="match status" value="1"/>
</dbReference>
<evidence type="ECO:0000256" key="2">
    <source>
        <dbReference type="ARBA" id="ARBA00022553"/>
    </source>
</evidence>
<keyword evidence="2" id="KW-0597">Phosphoprotein</keyword>
<dbReference type="Pfam" id="PF07993">
    <property type="entry name" value="NAD_binding_4"/>
    <property type="match status" value="1"/>
</dbReference>
<dbReference type="OrthoDB" id="429813at2759"/>
<reference evidence="4" key="1">
    <citation type="submission" date="2011-04" db="EMBL/GenBank/DDBJ databases">
        <title>Evolution of plant cell wall degrading machinery underlies the functional diversity of forest fungi.</title>
        <authorList>
            <consortium name="US DOE Joint Genome Institute (JGI-PGF)"/>
            <person name="Eastwood D.C."/>
            <person name="Floudas D."/>
            <person name="Binder M."/>
            <person name="Majcherczyk A."/>
            <person name="Schneider P."/>
            <person name="Aerts A."/>
            <person name="Asiegbu F.O."/>
            <person name="Baker S.E."/>
            <person name="Barry K."/>
            <person name="Bendiksby M."/>
            <person name="Blumentritt M."/>
            <person name="Coutinho P.M."/>
            <person name="Cullen D."/>
            <person name="Cullen D."/>
            <person name="Gathman A."/>
            <person name="Goodell B."/>
            <person name="Henrissat B."/>
            <person name="Ihrmark K."/>
            <person name="Kauserud H."/>
            <person name="Kohler A."/>
            <person name="LaButti K."/>
            <person name="Lapidus A."/>
            <person name="Lavin J.L."/>
            <person name="Lee Y.-H."/>
            <person name="Lindquist E."/>
            <person name="Lilly W."/>
            <person name="Lucas S."/>
            <person name="Morin E."/>
            <person name="Murat C."/>
            <person name="Oguiza J.A."/>
            <person name="Park J."/>
            <person name="Pisabarro A.G."/>
            <person name="Riley R."/>
            <person name="Rosling A."/>
            <person name="Salamov A."/>
            <person name="Schmidt O."/>
            <person name="Schmutz J."/>
            <person name="Skrede I."/>
            <person name="Stenlid J."/>
            <person name="Wiebenga A."/>
            <person name="Xie X."/>
            <person name="Kues U."/>
            <person name="Hibbett D.S."/>
            <person name="Hoffmeister D."/>
            <person name="Hogberg N."/>
            <person name="Martin F."/>
            <person name="Grigoriev I.V."/>
            <person name="Watkinson S.C."/>
        </authorList>
    </citation>
    <scope>NUCLEOTIDE SEQUENCE</scope>
    <source>
        <strain evidence="4">S7.9</strain>
    </source>
</reference>
<dbReference type="AlphaFoldDB" id="F8P000"/>
<gene>
    <name evidence="4" type="ORF">SERLADRAFT_438737</name>
</gene>
<dbReference type="Gene3D" id="1.10.1200.10">
    <property type="entry name" value="ACP-like"/>
    <property type="match status" value="1"/>
</dbReference>
<dbReference type="PANTHER" id="PTHR43439">
    <property type="entry name" value="PHENYLACETATE-COENZYME A LIGASE"/>
    <property type="match status" value="1"/>
</dbReference>